<sequence length="503" mass="55815">MEALCNEMPPFVKTKAILLLKAAILGIRAESRYMYLSSCLPTLLKRCTNFECPDQRSQDEFIERLRALADLALVFPKACREPPETDDEEERARKKMQGKVMQSMVSSFLLKLLQKSFPTLIPVTALDFEDQRLKLLHSKAYRESNLEVLCELGRAAAMSSPRPMVALLEEIDMGDPQGDGGGDLETSPLSLAIFVLLADQAPEKMLPHGLPLCISRLRRANILLRSSYVLLSNAELAPNVVNLGDLKSLDDPQVLPSAQSNPCWAQRGLRLFASSIALLKDAKLSELRSASCRWYPNLLFRRVLDSLTSTEDIEQKARGQLFGACSAAMRAFTWTCRCELYLEIIQGSRVDAVIGSVVTLFKDDWWKEVLARTDDLGDLRLQLLKVLEATLSGEVQITDAMDTLTAALNICRLVALSKLPQAEILRQALRPGSGKHLDLEARLATISKQIDAELKMLEHGASPLAAALGDASVNLDQLKRDRITMVAHLVSRVREILAEGPLR</sequence>
<evidence type="ECO:0000313" key="1">
    <source>
        <dbReference type="EMBL" id="CAK9040338.1"/>
    </source>
</evidence>
<reference evidence="1 2" key="1">
    <citation type="submission" date="2024-02" db="EMBL/GenBank/DDBJ databases">
        <authorList>
            <person name="Chen Y."/>
            <person name="Shah S."/>
            <person name="Dougan E. K."/>
            <person name="Thang M."/>
            <person name="Chan C."/>
        </authorList>
    </citation>
    <scope>NUCLEOTIDE SEQUENCE [LARGE SCALE GENOMIC DNA]</scope>
</reference>
<dbReference type="EMBL" id="CAXAMM010017069">
    <property type="protein sequence ID" value="CAK9040338.1"/>
    <property type="molecule type" value="Genomic_DNA"/>
</dbReference>
<accession>A0ABP0LNU6</accession>
<comment type="caution">
    <text evidence="1">The sequence shown here is derived from an EMBL/GenBank/DDBJ whole genome shotgun (WGS) entry which is preliminary data.</text>
</comment>
<keyword evidence="2" id="KW-1185">Reference proteome</keyword>
<gene>
    <name evidence="1" type="ORF">SCF082_LOCUS23488</name>
</gene>
<evidence type="ECO:0000313" key="2">
    <source>
        <dbReference type="Proteomes" id="UP001642464"/>
    </source>
</evidence>
<organism evidence="1 2">
    <name type="scientific">Durusdinium trenchii</name>
    <dbReference type="NCBI Taxonomy" id="1381693"/>
    <lineage>
        <taxon>Eukaryota</taxon>
        <taxon>Sar</taxon>
        <taxon>Alveolata</taxon>
        <taxon>Dinophyceae</taxon>
        <taxon>Suessiales</taxon>
        <taxon>Symbiodiniaceae</taxon>
        <taxon>Durusdinium</taxon>
    </lineage>
</organism>
<protein>
    <submittedName>
        <fullName evidence="1">Uncharacterized protein</fullName>
    </submittedName>
</protein>
<dbReference type="Proteomes" id="UP001642464">
    <property type="component" value="Unassembled WGS sequence"/>
</dbReference>
<proteinExistence type="predicted"/>
<name>A0ABP0LNU6_9DINO</name>